<protein>
    <submittedName>
        <fullName evidence="3">Beta-carotene ketolase (CrtW type)</fullName>
    </submittedName>
</protein>
<feature type="transmembrane region" description="Helical" evidence="1">
    <location>
        <begin position="28"/>
        <end position="48"/>
    </location>
</feature>
<feature type="transmembrane region" description="Helical" evidence="1">
    <location>
        <begin position="175"/>
        <end position="194"/>
    </location>
</feature>
<reference evidence="4" key="1">
    <citation type="submission" date="2016-10" db="EMBL/GenBank/DDBJ databases">
        <authorList>
            <person name="Varghese N."/>
            <person name="Submissions S."/>
        </authorList>
    </citation>
    <scope>NUCLEOTIDE SEQUENCE [LARGE SCALE GENOMIC DNA]</scope>
    <source>
        <strain evidence="4">DSM 16858</strain>
    </source>
</reference>
<accession>A0A1I0L9E4</accession>
<evidence type="ECO:0000313" key="4">
    <source>
        <dbReference type="Proteomes" id="UP000199181"/>
    </source>
</evidence>
<organism evidence="3 4">
    <name type="scientific">Stigmatella erecta</name>
    <dbReference type="NCBI Taxonomy" id="83460"/>
    <lineage>
        <taxon>Bacteria</taxon>
        <taxon>Pseudomonadati</taxon>
        <taxon>Myxococcota</taxon>
        <taxon>Myxococcia</taxon>
        <taxon>Myxococcales</taxon>
        <taxon>Cystobacterineae</taxon>
        <taxon>Archangiaceae</taxon>
        <taxon>Stigmatella</taxon>
    </lineage>
</organism>
<dbReference type="Pfam" id="PF00487">
    <property type="entry name" value="FA_desaturase"/>
    <property type="match status" value="1"/>
</dbReference>
<feature type="transmembrane region" description="Helical" evidence="1">
    <location>
        <begin position="60"/>
        <end position="79"/>
    </location>
</feature>
<name>A0A1I0L9E4_9BACT</name>
<gene>
    <name evidence="3" type="ORF">SAMN05443639_12285</name>
</gene>
<evidence type="ECO:0000313" key="3">
    <source>
        <dbReference type="EMBL" id="SEU36689.1"/>
    </source>
</evidence>
<keyword evidence="4" id="KW-1185">Reference proteome</keyword>
<keyword evidence="1" id="KW-0812">Transmembrane</keyword>
<evidence type="ECO:0000259" key="2">
    <source>
        <dbReference type="Pfam" id="PF00487"/>
    </source>
</evidence>
<keyword evidence="1" id="KW-1133">Transmembrane helix</keyword>
<evidence type="ECO:0000256" key="1">
    <source>
        <dbReference type="SAM" id="Phobius"/>
    </source>
</evidence>
<dbReference type="GO" id="GO:0006629">
    <property type="term" value="P:lipid metabolic process"/>
    <property type="evidence" value="ECO:0007669"/>
    <property type="project" value="InterPro"/>
</dbReference>
<dbReference type="InterPro" id="IPR005804">
    <property type="entry name" value="FA_desaturase_dom"/>
</dbReference>
<feature type="domain" description="Fatty acid desaturase" evidence="2">
    <location>
        <begin position="58"/>
        <end position="153"/>
    </location>
</feature>
<proteinExistence type="predicted"/>
<feature type="transmembrane region" description="Helical" evidence="1">
    <location>
        <begin position="91"/>
        <end position="109"/>
    </location>
</feature>
<dbReference type="Proteomes" id="UP000199181">
    <property type="component" value="Unassembled WGS sequence"/>
</dbReference>
<dbReference type="EMBL" id="FOIJ01000022">
    <property type="protein sequence ID" value="SEU36689.1"/>
    <property type="molecule type" value="Genomic_DNA"/>
</dbReference>
<feature type="transmembrane region" description="Helical" evidence="1">
    <location>
        <begin position="146"/>
        <end position="168"/>
    </location>
</feature>
<dbReference type="AlphaFoldDB" id="A0A1I0L9E4"/>
<sequence length="263" mass="30318">MPLFSRAWRWAQGQNLPCMSARVDHGPWGVPIALFILGAWGGHLVWLLTADGLSATSPLAWLHVLVQGYLCTGLFITGHDAMHGTVSRRRWLNNAVGTGACFLFAGLSYHRLVVNHRAHHADPTSERDPDFSTRFQSFLPWLGTFMVRYVTLIQFSVMAVKFNILWWLGVEQWRIWMFWVVPAVLGTLQLFYFGTYVPHRRPETPEMAPHHARTLPRNHLRAMLSCYFFGYHWEHHESPSTPWWALWRMKDARASVTDARPAA</sequence>
<keyword evidence="1" id="KW-0472">Membrane</keyword>